<sequence>MEASIASNCQSLNVQKCGLCHCYMTSLSDNWGLICQLMVDNGERYKQNCNCEARPCRFRSYVEEVQPKRLRLHIDTMLKDEGKRDVQYPLALLPSLLLSFSF</sequence>
<dbReference type="Proteomes" id="UP001324115">
    <property type="component" value="Unassembled WGS sequence"/>
</dbReference>
<evidence type="ECO:0000313" key="2">
    <source>
        <dbReference type="Proteomes" id="UP001324115"/>
    </source>
</evidence>
<accession>A0AAN7EL90</accession>
<dbReference type="EMBL" id="JAXUIC010000009">
    <property type="protein sequence ID" value="KAK4573024.1"/>
    <property type="molecule type" value="Genomic_DNA"/>
</dbReference>
<gene>
    <name evidence="1" type="ORF">RGQ29_031122</name>
</gene>
<name>A0AAN7EL90_QUERU</name>
<comment type="caution">
    <text evidence="1">The sequence shown here is derived from an EMBL/GenBank/DDBJ whole genome shotgun (WGS) entry which is preliminary data.</text>
</comment>
<organism evidence="1 2">
    <name type="scientific">Quercus rubra</name>
    <name type="common">Northern red oak</name>
    <name type="synonym">Quercus borealis</name>
    <dbReference type="NCBI Taxonomy" id="3512"/>
    <lineage>
        <taxon>Eukaryota</taxon>
        <taxon>Viridiplantae</taxon>
        <taxon>Streptophyta</taxon>
        <taxon>Embryophyta</taxon>
        <taxon>Tracheophyta</taxon>
        <taxon>Spermatophyta</taxon>
        <taxon>Magnoliopsida</taxon>
        <taxon>eudicotyledons</taxon>
        <taxon>Gunneridae</taxon>
        <taxon>Pentapetalae</taxon>
        <taxon>rosids</taxon>
        <taxon>fabids</taxon>
        <taxon>Fagales</taxon>
        <taxon>Fagaceae</taxon>
        <taxon>Quercus</taxon>
    </lineage>
</organism>
<reference evidence="1 2" key="1">
    <citation type="journal article" date="2023" name="G3 (Bethesda)">
        <title>A haplotype-resolved chromosome-scale genome for Quercus rubra L. provides insights into the genetics of adaptive traits for red oak species.</title>
        <authorList>
            <person name="Kapoor B."/>
            <person name="Jenkins J."/>
            <person name="Schmutz J."/>
            <person name="Zhebentyayeva T."/>
            <person name="Kuelheim C."/>
            <person name="Coggeshall M."/>
            <person name="Heim C."/>
            <person name="Lasky J.R."/>
            <person name="Leites L."/>
            <person name="Islam-Faridi N."/>
            <person name="Romero-Severson J."/>
            <person name="DeLeo V.L."/>
            <person name="Lucas S.M."/>
            <person name="Lazic D."/>
            <person name="Gailing O."/>
            <person name="Carlson J."/>
            <person name="Staton M."/>
        </authorList>
    </citation>
    <scope>NUCLEOTIDE SEQUENCE [LARGE SCALE GENOMIC DNA]</scope>
    <source>
        <tissue evidence="1">Dormant leaf buds and twig bark tissues</tissue>
    </source>
</reference>
<dbReference type="AlphaFoldDB" id="A0AAN7EL90"/>
<evidence type="ECO:0000313" key="1">
    <source>
        <dbReference type="EMBL" id="KAK4573024.1"/>
    </source>
</evidence>
<proteinExistence type="predicted"/>
<protein>
    <submittedName>
        <fullName evidence="1">Uncharacterized protein</fullName>
    </submittedName>
</protein>
<keyword evidence="2" id="KW-1185">Reference proteome</keyword>